<dbReference type="PROSITE" id="PS50893">
    <property type="entry name" value="ABC_TRANSPORTER_2"/>
    <property type="match status" value="1"/>
</dbReference>
<dbReference type="PANTHER" id="PTHR43776">
    <property type="entry name" value="TRANSPORT ATP-BINDING PROTEIN"/>
    <property type="match status" value="1"/>
</dbReference>
<dbReference type="RefSeq" id="WP_092471293.1">
    <property type="nucleotide sequence ID" value="NZ_FOOX01000006.1"/>
</dbReference>
<dbReference type="SMART" id="SM00382">
    <property type="entry name" value="AAA"/>
    <property type="match status" value="1"/>
</dbReference>
<evidence type="ECO:0000259" key="5">
    <source>
        <dbReference type="PROSITE" id="PS50893"/>
    </source>
</evidence>
<reference evidence="7" key="1">
    <citation type="submission" date="2016-10" db="EMBL/GenBank/DDBJ databases">
        <authorList>
            <person name="Varghese N."/>
            <person name="Submissions S."/>
        </authorList>
    </citation>
    <scope>NUCLEOTIDE SEQUENCE [LARGE SCALE GENOMIC DNA]</scope>
    <source>
        <strain evidence="7">DSM 17038</strain>
    </source>
</reference>
<dbReference type="PROSITE" id="PS00211">
    <property type="entry name" value="ABC_TRANSPORTER_1"/>
    <property type="match status" value="1"/>
</dbReference>
<dbReference type="InterPro" id="IPR013563">
    <property type="entry name" value="Oligopep_ABC_C"/>
</dbReference>
<dbReference type="Proteomes" id="UP000199337">
    <property type="component" value="Unassembled WGS sequence"/>
</dbReference>
<feature type="domain" description="ABC transporter" evidence="5">
    <location>
        <begin position="4"/>
        <end position="243"/>
    </location>
</feature>
<dbReference type="Pfam" id="PF08352">
    <property type="entry name" value="oligo_HPY"/>
    <property type="match status" value="1"/>
</dbReference>
<dbReference type="AlphaFoldDB" id="A0A1I2SYG3"/>
<evidence type="ECO:0000256" key="1">
    <source>
        <dbReference type="ARBA" id="ARBA00005417"/>
    </source>
</evidence>
<organism evidence="6 7">
    <name type="scientific">Desulfotruncus arcticus DSM 17038</name>
    <dbReference type="NCBI Taxonomy" id="1121424"/>
    <lineage>
        <taxon>Bacteria</taxon>
        <taxon>Bacillati</taxon>
        <taxon>Bacillota</taxon>
        <taxon>Clostridia</taxon>
        <taxon>Eubacteriales</taxon>
        <taxon>Desulfallaceae</taxon>
        <taxon>Desulfotruncus</taxon>
    </lineage>
</organism>
<evidence type="ECO:0000256" key="4">
    <source>
        <dbReference type="ARBA" id="ARBA00022840"/>
    </source>
</evidence>
<gene>
    <name evidence="6" type="ORF">SAMN05660649_02068</name>
</gene>
<proteinExistence type="inferred from homology"/>
<protein>
    <submittedName>
        <fullName evidence="6">Peptide/nickel transport system ATP-binding protein</fullName>
    </submittedName>
</protein>
<dbReference type="InterPro" id="IPR017871">
    <property type="entry name" value="ABC_transporter-like_CS"/>
</dbReference>
<keyword evidence="2" id="KW-0813">Transport</keyword>
<dbReference type="InterPro" id="IPR003593">
    <property type="entry name" value="AAA+_ATPase"/>
</dbReference>
<dbReference type="InterPro" id="IPR027417">
    <property type="entry name" value="P-loop_NTPase"/>
</dbReference>
<dbReference type="FunFam" id="3.40.50.300:FF:000016">
    <property type="entry name" value="Oligopeptide ABC transporter ATP-binding component"/>
    <property type="match status" value="1"/>
</dbReference>
<dbReference type="Gene3D" id="3.40.50.300">
    <property type="entry name" value="P-loop containing nucleotide triphosphate hydrolases"/>
    <property type="match status" value="1"/>
</dbReference>
<dbReference type="STRING" id="341036.SAMN05660649_02068"/>
<dbReference type="GO" id="GO:0005524">
    <property type="term" value="F:ATP binding"/>
    <property type="evidence" value="ECO:0007669"/>
    <property type="project" value="UniProtKB-KW"/>
</dbReference>
<dbReference type="InterPro" id="IPR050319">
    <property type="entry name" value="ABC_transp_ATP-bind"/>
</dbReference>
<dbReference type="CDD" id="cd03257">
    <property type="entry name" value="ABC_NikE_OppD_transporters"/>
    <property type="match status" value="1"/>
</dbReference>
<keyword evidence="3" id="KW-0547">Nucleotide-binding</keyword>
<evidence type="ECO:0000256" key="3">
    <source>
        <dbReference type="ARBA" id="ARBA00022741"/>
    </source>
</evidence>
<keyword evidence="7" id="KW-1185">Reference proteome</keyword>
<name>A0A1I2SYG3_9FIRM</name>
<evidence type="ECO:0000313" key="6">
    <source>
        <dbReference type="EMBL" id="SFG57648.1"/>
    </source>
</evidence>
<comment type="similarity">
    <text evidence="1">Belongs to the ABC transporter superfamily.</text>
</comment>
<evidence type="ECO:0000256" key="2">
    <source>
        <dbReference type="ARBA" id="ARBA00022448"/>
    </source>
</evidence>
<dbReference type="EMBL" id="FOOX01000006">
    <property type="protein sequence ID" value="SFG57648.1"/>
    <property type="molecule type" value="Genomic_DNA"/>
</dbReference>
<dbReference type="OrthoDB" id="9806285at2"/>
<dbReference type="SUPFAM" id="SSF52540">
    <property type="entry name" value="P-loop containing nucleoside triphosphate hydrolases"/>
    <property type="match status" value="1"/>
</dbReference>
<dbReference type="GO" id="GO:0015833">
    <property type="term" value="P:peptide transport"/>
    <property type="evidence" value="ECO:0007669"/>
    <property type="project" value="InterPro"/>
</dbReference>
<dbReference type="Pfam" id="PF00005">
    <property type="entry name" value="ABC_tran"/>
    <property type="match status" value="1"/>
</dbReference>
<keyword evidence="4 6" id="KW-0067">ATP-binding</keyword>
<dbReference type="GO" id="GO:0055085">
    <property type="term" value="P:transmembrane transport"/>
    <property type="evidence" value="ECO:0007669"/>
    <property type="project" value="UniProtKB-ARBA"/>
</dbReference>
<dbReference type="GO" id="GO:0016887">
    <property type="term" value="F:ATP hydrolysis activity"/>
    <property type="evidence" value="ECO:0007669"/>
    <property type="project" value="InterPro"/>
</dbReference>
<sequence>MALLDLAHVTKHYRNTRAVEGVSLSLEQGETLGLVGESGCGKSTLGRLALGLEEADEGRIFFRGAEITRWGYDRWRGLRRNMQMIFQNPLSSLNPLFTVEKIIGEPLTNYEKISKEEMKIRVGEMMTLVGLEPGLAGRRPHELSGGQRQRVGIARALILKPELVVCDEAVSSLDFIIRGQILALLREMKEQLGLTYLFIAHDLGAVKQISDRVAVMYLGKIVEIIRTERIREDACHPYTRDLLEAVPVSDPTLRKNGKTLIKGELPPAGESVQGCGFHSRCPYAERVCCEQTPVLEKVNPLHQAACHRVLRLS</sequence>
<evidence type="ECO:0000313" key="7">
    <source>
        <dbReference type="Proteomes" id="UP000199337"/>
    </source>
</evidence>
<dbReference type="InterPro" id="IPR003439">
    <property type="entry name" value="ABC_transporter-like_ATP-bd"/>
</dbReference>
<dbReference type="NCBIfam" id="TIGR01727">
    <property type="entry name" value="oligo_HPY"/>
    <property type="match status" value="1"/>
</dbReference>
<accession>A0A1I2SYG3</accession>